<keyword evidence="3" id="KW-1185">Reference proteome</keyword>
<comment type="caution">
    <text evidence="2">The sequence shown here is derived from an EMBL/GenBank/DDBJ whole genome shotgun (WGS) entry which is preliminary data.</text>
</comment>
<protein>
    <submittedName>
        <fullName evidence="2">Nitrogenase molybdenum-iron protein alpha chain</fullName>
        <ecNumber evidence="2">1.18.6.1</ecNumber>
    </submittedName>
</protein>
<dbReference type="InterPro" id="IPR000510">
    <property type="entry name" value="Nase/OxRdtase_comp1"/>
</dbReference>
<organism evidence="2 3">
    <name type="scientific">Pelotomaculum propionicicum</name>
    <dbReference type="NCBI Taxonomy" id="258475"/>
    <lineage>
        <taxon>Bacteria</taxon>
        <taxon>Bacillati</taxon>
        <taxon>Bacillota</taxon>
        <taxon>Clostridia</taxon>
        <taxon>Eubacteriales</taxon>
        <taxon>Desulfotomaculaceae</taxon>
        <taxon>Pelotomaculum</taxon>
    </lineage>
</organism>
<feature type="domain" description="Nitrogenase/oxidoreductase component 1" evidence="1">
    <location>
        <begin position="17"/>
        <end position="319"/>
    </location>
</feature>
<dbReference type="Pfam" id="PF00148">
    <property type="entry name" value="Oxidored_nitro"/>
    <property type="match status" value="1"/>
</dbReference>
<dbReference type="GO" id="GO:0016163">
    <property type="term" value="F:nitrogenase activity"/>
    <property type="evidence" value="ECO:0007669"/>
    <property type="project" value="UniProtKB-EC"/>
</dbReference>
<dbReference type="PANTHER" id="PTHR42956:SF1">
    <property type="entry name" value="NITROGENASE IRON-MOLYBDENUM COFACTOR BIOSYNTHESIS PROTEIN NIFE"/>
    <property type="match status" value="1"/>
</dbReference>
<proteinExistence type="predicted"/>
<gene>
    <name evidence="2" type="primary">nifD_3</name>
    <name evidence="2" type="ORF">Pmgp_02411</name>
</gene>
<evidence type="ECO:0000313" key="3">
    <source>
        <dbReference type="Proteomes" id="UP000297597"/>
    </source>
</evidence>
<dbReference type="EMBL" id="QFFZ01000027">
    <property type="protein sequence ID" value="TEB10399.1"/>
    <property type="molecule type" value="Genomic_DNA"/>
</dbReference>
<dbReference type="Proteomes" id="UP000297597">
    <property type="component" value="Unassembled WGS sequence"/>
</dbReference>
<evidence type="ECO:0000259" key="1">
    <source>
        <dbReference type="Pfam" id="PF00148"/>
    </source>
</evidence>
<dbReference type="Gene3D" id="3.40.50.1980">
    <property type="entry name" value="Nitrogenase molybdenum iron protein domain"/>
    <property type="match status" value="2"/>
</dbReference>
<evidence type="ECO:0000313" key="2">
    <source>
        <dbReference type="EMBL" id="TEB10399.1"/>
    </source>
</evidence>
<dbReference type="OrthoDB" id="9767044at2"/>
<dbReference type="EC" id="1.18.6.1" evidence="2"/>
<sequence length="432" mass="47801">MVISKRPVVTIKGGCSCSMPGVWRAVAHNEGAVVIYHSPKACGHVTREMNLGGYYRSVARREFVPRQYMAPLVVSGLKEEHSIFGGAEQLRQCIGYVVTRYKPAYIVIANSCVAGVIGDDVQAVAYEAGQEWKIPVMSVPCSGFLDGEYYAGFYHTGRALADRFMFPRPAMENTVTLLGDRGGPGGPDVQEMKGLLQYFGLKAHCHFPGYASLEEIQRVPASALCVPLGGRAEAFSWMRRLASDLEEMFGVPFLDHDCPVGWQGTKTWLKNMGKLLGRKSQVLLAEKEQEQRLRQQVVKSRAKIRAARVVLCIGRPLLHFQPDWVFELLAYTGVSLDGIILLRGLTGQQRDAMRRELQNNTEAPVFDQREGAAVLETADLVVTTHELAEDTKRQLFLPVLSPVGVGGLVLVMQKLARLAERPARRGGIIYGW</sequence>
<dbReference type="AlphaFoldDB" id="A0A4Y7RNT5"/>
<accession>A0A4Y7RNT5</accession>
<reference evidence="2 3" key="1">
    <citation type="journal article" date="2018" name="Environ. Microbiol.">
        <title>Novel energy conservation strategies and behaviour of Pelotomaculum schinkii driving syntrophic propionate catabolism.</title>
        <authorList>
            <person name="Hidalgo-Ahumada C.A.P."/>
            <person name="Nobu M.K."/>
            <person name="Narihiro T."/>
            <person name="Tamaki H."/>
            <person name="Liu W.T."/>
            <person name="Kamagata Y."/>
            <person name="Stams A.J.M."/>
            <person name="Imachi H."/>
            <person name="Sousa D.Z."/>
        </authorList>
    </citation>
    <scope>NUCLEOTIDE SEQUENCE [LARGE SCALE GENOMIC DNA]</scope>
    <source>
        <strain evidence="2 3">MGP</strain>
    </source>
</reference>
<dbReference type="InterPro" id="IPR049939">
    <property type="entry name" value="NifE-like"/>
</dbReference>
<dbReference type="SUPFAM" id="SSF53807">
    <property type="entry name" value="Helical backbone' metal receptor"/>
    <property type="match status" value="1"/>
</dbReference>
<name>A0A4Y7RNT5_9FIRM</name>
<dbReference type="RefSeq" id="WP_134214233.1">
    <property type="nucleotide sequence ID" value="NZ_QFFZ01000027.1"/>
</dbReference>
<dbReference type="PANTHER" id="PTHR42956">
    <property type="entry name" value="NITROGENASE IRON-MOLYBDENUM COFACTOR BIOSYNTHESIS PROTEIN NIFE"/>
    <property type="match status" value="1"/>
</dbReference>
<keyword evidence="2" id="KW-0560">Oxidoreductase</keyword>